<evidence type="ECO:0000313" key="2">
    <source>
        <dbReference type="Proteomes" id="UP000033187"/>
    </source>
</evidence>
<evidence type="ECO:0000313" key="1">
    <source>
        <dbReference type="EMBL" id="CPR15412.1"/>
    </source>
</evidence>
<dbReference type="AlphaFoldDB" id="A0A0D6JAB0"/>
<reference evidence="2" key="1">
    <citation type="submission" date="2015-02" db="EMBL/GenBank/DDBJ databases">
        <authorList>
            <person name="Chooi Y.-H."/>
        </authorList>
    </citation>
    <scope>NUCLEOTIDE SEQUENCE [LARGE SCALE GENOMIC DNA]</scope>
    <source>
        <strain evidence="2">strain Y</strain>
    </source>
</reference>
<sequence length="56" mass="6236">MTVAVCSSPYLANQFRRHLGDIGKSTTQKFICHLPKLGRNYLAPFLTTLLEIGEKG</sequence>
<dbReference type="KEGG" id="fiy:BN1229_v1_0347"/>
<dbReference type="KEGG" id="fil:BN1229_v1_0343"/>
<dbReference type="Proteomes" id="UP000033187">
    <property type="component" value="Chromosome 1"/>
</dbReference>
<keyword evidence="2" id="KW-1185">Reference proteome</keyword>
<dbReference type="EMBL" id="LN829119">
    <property type="protein sequence ID" value="CPR15412.1"/>
    <property type="molecule type" value="Genomic_DNA"/>
</dbReference>
<protein>
    <submittedName>
        <fullName evidence="1">Uncharacterized protein</fullName>
    </submittedName>
</protein>
<proteinExistence type="predicted"/>
<accession>A0A0D6JAB0</accession>
<name>A0A0D6JAB0_9HYPH</name>
<organism evidence="1 2">
    <name type="scientific">Candidatus Filomicrobium marinum</name>
    <dbReference type="NCBI Taxonomy" id="1608628"/>
    <lineage>
        <taxon>Bacteria</taxon>
        <taxon>Pseudomonadati</taxon>
        <taxon>Pseudomonadota</taxon>
        <taxon>Alphaproteobacteria</taxon>
        <taxon>Hyphomicrobiales</taxon>
        <taxon>Hyphomicrobiaceae</taxon>
        <taxon>Filomicrobium</taxon>
    </lineage>
</organism>
<gene>
    <name evidence="1" type="ORF">YBN1229_v1_0347</name>
</gene>